<comment type="caution">
    <text evidence="2">The sequence shown here is derived from an EMBL/GenBank/DDBJ whole genome shotgun (WGS) entry which is preliminary data.</text>
</comment>
<gene>
    <name evidence="2" type="ORF">Hgul01_00499</name>
</gene>
<sequence length="225" mass="24727">MLRNNELWIAIAIAVTSTIIARLPVLHWLVYPFELFNTFVHELGHGFASLLTGGKLDRLEVYSNGEGVAWTAGGIRWIVSSAGYLSSALVGGALLILSARGISADRVTLIIGIALFVLCGLFVRNIFGIIVGILLAGAFIAASYKLALHWNEWLLLVLGVQTILNALDSLWDLLRLSSYRRHVTSDALIMQQATGVPAILWALLWSGIALLILWQAIRFAYFRDI</sequence>
<dbReference type="PANTHER" id="PTHR33979">
    <property type="entry name" value="OS02G0221600 PROTEIN"/>
    <property type="match status" value="1"/>
</dbReference>
<keyword evidence="1" id="KW-1133">Transmembrane helix</keyword>
<name>A0ABP9WU43_9CHLR</name>
<accession>A0ABP9WU43</accession>
<feature type="transmembrane region" description="Helical" evidence="1">
    <location>
        <begin position="195"/>
        <end position="217"/>
    </location>
</feature>
<keyword evidence="3" id="KW-1185">Reference proteome</keyword>
<feature type="transmembrane region" description="Helical" evidence="1">
    <location>
        <begin position="109"/>
        <end position="141"/>
    </location>
</feature>
<feature type="transmembrane region" description="Helical" evidence="1">
    <location>
        <begin position="7"/>
        <end position="30"/>
    </location>
</feature>
<dbReference type="InterPro" id="IPR049500">
    <property type="entry name" value="Peptidase_M50B-like"/>
</dbReference>
<keyword evidence="1" id="KW-0472">Membrane</keyword>
<reference evidence="2 3" key="1">
    <citation type="submission" date="2024-02" db="EMBL/GenBank/DDBJ databases">
        <title>Herpetosiphon gulosus NBRC 112829.</title>
        <authorList>
            <person name="Ichikawa N."/>
            <person name="Katano-Makiyama Y."/>
            <person name="Hidaka K."/>
        </authorList>
    </citation>
    <scope>NUCLEOTIDE SEQUENCE [LARGE SCALE GENOMIC DNA]</scope>
    <source>
        <strain evidence="2 3">NBRC 112829</strain>
    </source>
</reference>
<proteinExistence type="predicted"/>
<evidence type="ECO:0000313" key="3">
    <source>
        <dbReference type="Proteomes" id="UP001428290"/>
    </source>
</evidence>
<keyword evidence="1" id="KW-0812">Transmembrane</keyword>
<evidence type="ECO:0000256" key="1">
    <source>
        <dbReference type="SAM" id="Phobius"/>
    </source>
</evidence>
<dbReference type="EMBL" id="BAABRU010000002">
    <property type="protein sequence ID" value="GAA5526722.1"/>
    <property type="molecule type" value="Genomic_DNA"/>
</dbReference>
<dbReference type="RefSeq" id="WP_345720364.1">
    <property type="nucleotide sequence ID" value="NZ_BAABRU010000002.1"/>
</dbReference>
<protein>
    <recommendedName>
        <fullName evidence="4">M50 family peptidase</fullName>
    </recommendedName>
</protein>
<evidence type="ECO:0008006" key="4">
    <source>
        <dbReference type="Google" id="ProtNLM"/>
    </source>
</evidence>
<dbReference type="Proteomes" id="UP001428290">
    <property type="component" value="Unassembled WGS sequence"/>
</dbReference>
<feature type="transmembrane region" description="Helical" evidence="1">
    <location>
        <begin position="77"/>
        <end position="97"/>
    </location>
</feature>
<organism evidence="2 3">
    <name type="scientific">Herpetosiphon gulosus</name>
    <dbReference type="NCBI Taxonomy" id="1973496"/>
    <lineage>
        <taxon>Bacteria</taxon>
        <taxon>Bacillati</taxon>
        <taxon>Chloroflexota</taxon>
        <taxon>Chloroflexia</taxon>
        <taxon>Herpetosiphonales</taxon>
        <taxon>Herpetosiphonaceae</taxon>
        <taxon>Herpetosiphon</taxon>
    </lineage>
</organism>
<dbReference type="Pfam" id="PF13398">
    <property type="entry name" value="Peptidase_M50B"/>
    <property type="match status" value="1"/>
</dbReference>
<feature type="transmembrane region" description="Helical" evidence="1">
    <location>
        <begin position="153"/>
        <end position="174"/>
    </location>
</feature>
<dbReference type="PANTHER" id="PTHR33979:SF2">
    <property type="entry name" value="PEPTIDASE M50B-LIKE-DOMAIN-CONTAINING PROTEIN"/>
    <property type="match status" value="1"/>
</dbReference>
<evidence type="ECO:0000313" key="2">
    <source>
        <dbReference type="EMBL" id="GAA5526722.1"/>
    </source>
</evidence>